<keyword evidence="3" id="KW-1185">Reference proteome</keyword>
<dbReference type="InterPro" id="IPR023393">
    <property type="entry name" value="START-like_dom_sf"/>
</dbReference>
<dbReference type="EMBL" id="JAGTXB010000004">
    <property type="protein sequence ID" value="MBS0027809.1"/>
    <property type="molecule type" value="Genomic_DNA"/>
</dbReference>
<dbReference type="Gene3D" id="3.30.530.20">
    <property type="match status" value="1"/>
</dbReference>
<sequence length="164" mass="18420">MNNLLVLLVSVSFMLAGGDNASVTRNAAMANDITYPVKNISVAINKPAKEVYQFASQPENFPKWVAFVRAIRKEDNHWIGTTSQGDIRIKWPVPNEYGILDHQVTFANGETVDNPMRVITNNKGCEFVFTLFRMPGKTSAEFEEDAKLVTADLQTLKKTMEKNH</sequence>
<organism evidence="2 3">
    <name type="scientific">Chitinophaga hostae</name>
    <dbReference type="NCBI Taxonomy" id="2831022"/>
    <lineage>
        <taxon>Bacteria</taxon>
        <taxon>Pseudomonadati</taxon>
        <taxon>Bacteroidota</taxon>
        <taxon>Chitinophagia</taxon>
        <taxon>Chitinophagales</taxon>
        <taxon>Chitinophagaceae</taxon>
        <taxon>Chitinophaga</taxon>
    </lineage>
</organism>
<dbReference type="RefSeq" id="WP_211972921.1">
    <property type="nucleotide sequence ID" value="NZ_CBFHAM010000019.1"/>
</dbReference>
<evidence type="ECO:0000313" key="2">
    <source>
        <dbReference type="EMBL" id="MBS0027809.1"/>
    </source>
</evidence>
<dbReference type="Proteomes" id="UP000676386">
    <property type="component" value="Unassembled WGS sequence"/>
</dbReference>
<proteinExistence type="predicted"/>
<dbReference type="SUPFAM" id="SSF55961">
    <property type="entry name" value="Bet v1-like"/>
    <property type="match status" value="1"/>
</dbReference>
<gene>
    <name evidence="2" type="ORF">KE626_10860</name>
</gene>
<feature type="signal peptide" evidence="1">
    <location>
        <begin position="1"/>
        <end position="21"/>
    </location>
</feature>
<protein>
    <recommendedName>
        <fullName evidence="4">Polyketide cyclase / dehydrase and lipid transport</fullName>
    </recommendedName>
</protein>
<evidence type="ECO:0008006" key="4">
    <source>
        <dbReference type="Google" id="ProtNLM"/>
    </source>
</evidence>
<evidence type="ECO:0000256" key="1">
    <source>
        <dbReference type="SAM" id="SignalP"/>
    </source>
</evidence>
<feature type="chain" id="PRO_5046464857" description="Polyketide cyclase / dehydrase and lipid transport" evidence="1">
    <location>
        <begin position="22"/>
        <end position="164"/>
    </location>
</feature>
<name>A0ABS5IXW8_9BACT</name>
<reference evidence="2 3" key="1">
    <citation type="submission" date="2021-04" db="EMBL/GenBank/DDBJ databases">
        <title>Chitinophaga sp. nov., isolated from the rhizosphere soil.</title>
        <authorList>
            <person name="He S."/>
        </authorList>
    </citation>
    <scope>NUCLEOTIDE SEQUENCE [LARGE SCALE GENOMIC DNA]</scope>
    <source>
        <strain evidence="2 3">2R12</strain>
    </source>
</reference>
<comment type="caution">
    <text evidence="2">The sequence shown here is derived from an EMBL/GenBank/DDBJ whole genome shotgun (WGS) entry which is preliminary data.</text>
</comment>
<keyword evidence="1" id="KW-0732">Signal</keyword>
<evidence type="ECO:0000313" key="3">
    <source>
        <dbReference type="Proteomes" id="UP000676386"/>
    </source>
</evidence>
<accession>A0ABS5IXW8</accession>